<evidence type="ECO:0000256" key="1">
    <source>
        <dbReference type="SAM" id="SignalP"/>
    </source>
</evidence>
<sequence>MCPKRLLTMFVYLVVISGTDLSLCQFVACRERVIDQVETFSVNLLRGDGRVRYYHQNSYRFLEEVFEGHKGLTQKAVHRNGKRPQNVER</sequence>
<evidence type="ECO:0000313" key="3">
    <source>
        <dbReference type="WBParaSite" id="L893_g33392.t1"/>
    </source>
</evidence>
<organism evidence="2 3">
    <name type="scientific">Steinernema glaseri</name>
    <dbReference type="NCBI Taxonomy" id="37863"/>
    <lineage>
        <taxon>Eukaryota</taxon>
        <taxon>Metazoa</taxon>
        <taxon>Ecdysozoa</taxon>
        <taxon>Nematoda</taxon>
        <taxon>Chromadorea</taxon>
        <taxon>Rhabditida</taxon>
        <taxon>Tylenchina</taxon>
        <taxon>Panagrolaimomorpha</taxon>
        <taxon>Strongyloidoidea</taxon>
        <taxon>Steinernematidae</taxon>
        <taxon>Steinernema</taxon>
    </lineage>
</organism>
<accession>A0A1I8A7K9</accession>
<dbReference type="AlphaFoldDB" id="A0A1I8A7K9"/>
<feature type="chain" id="PRO_5009314369" evidence="1">
    <location>
        <begin position="25"/>
        <end position="89"/>
    </location>
</feature>
<reference evidence="3" key="1">
    <citation type="submission" date="2016-11" db="UniProtKB">
        <authorList>
            <consortium name="WormBaseParasite"/>
        </authorList>
    </citation>
    <scope>IDENTIFICATION</scope>
</reference>
<dbReference type="Proteomes" id="UP000095287">
    <property type="component" value="Unplaced"/>
</dbReference>
<proteinExistence type="predicted"/>
<protein>
    <submittedName>
        <fullName evidence="3">KTSC domain-containing protein</fullName>
    </submittedName>
</protein>
<name>A0A1I8A7K9_9BILA</name>
<keyword evidence="2" id="KW-1185">Reference proteome</keyword>
<evidence type="ECO:0000313" key="2">
    <source>
        <dbReference type="Proteomes" id="UP000095287"/>
    </source>
</evidence>
<keyword evidence="1" id="KW-0732">Signal</keyword>
<feature type="signal peptide" evidence="1">
    <location>
        <begin position="1"/>
        <end position="24"/>
    </location>
</feature>
<dbReference type="WBParaSite" id="L893_g33392.t1">
    <property type="protein sequence ID" value="L893_g33392.t1"/>
    <property type="gene ID" value="L893_g33392"/>
</dbReference>